<dbReference type="InterPro" id="IPR010844">
    <property type="entry name" value="Occludin_ELL"/>
</dbReference>
<evidence type="ECO:0000313" key="4">
    <source>
        <dbReference type="Proteomes" id="UP000239649"/>
    </source>
</evidence>
<feature type="compositionally biased region" description="Basic and acidic residues" evidence="1">
    <location>
        <begin position="101"/>
        <end position="122"/>
    </location>
</feature>
<proteinExistence type="predicted"/>
<feature type="region of interest" description="Disordered" evidence="1">
    <location>
        <begin position="330"/>
        <end position="508"/>
    </location>
</feature>
<feature type="compositionally biased region" description="Low complexity" evidence="1">
    <location>
        <begin position="409"/>
        <end position="420"/>
    </location>
</feature>
<feature type="compositionally biased region" description="Pro residues" evidence="1">
    <location>
        <begin position="149"/>
        <end position="172"/>
    </location>
</feature>
<evidence type="ECO:0000259" key="2">
    <source>
        <dbReference type="PROSITE" id="PS51980"/>
    </source>
</evidence>
<dbReference type="PROSITE" id="PS51980">
    <property type="entry name" value="OCEL"/>
    <property type="match status" value="1"/>
</dbReference>
<evidence type="ECO:0000256" key="1">
    <source>
        <dbReference type="SAM" id="MobiDB-lite"/>
    </source>
</evidence>
<dbReference type="STRING" id="554055.A0A2P6V8N1"/>
<gene>
    <name evidence="3" type="ORF">C2E20_6199</name>
</gene>
<feature type="region of interest" description="Disordered" evidence="1">
    <location>
        <begin position="101"/>
        <end position="240"/>
    </location>
</feature>
<dbReference type="Gene3D" id="6.10.140.340">
    <property type="match status" value="1"/>
</dbReference>
<dbReference type="OrthoDB" id="515802at2759"/>
<evidence type="ECO:0000313" key="3">
    <source>
        <dbReference type="EMBL" id="PSC70437.1"/>
    </source>
</evidence>
<reference evidence="3 4" key="1">
    <citation type="journal article" date="2018" name="Plant J.">
        <title>Genome sequences of Chlorella sorokiniana UTEX 1602 and Micractinium conductrix SAG 241.80: implications to maltose excretion by a green alga.</title>
        <authorList>
            <person name="Arriola M.B."/>
            <person name="Velmurugan N."/>
            <person name="Zhang Y."/>
            <person name="Plunkett M.H."/>
            <person name="Hondzo H."/>
            <person name="Barney B.M."/>
        </authorList>
    </citation>
    <scope>NUCLEOTIDE SEQUENCE [LARGE SCALE GENOMIC DNA]</scope>
    <source>
        <strain evidence="3 4">SAG 241.80</strain>
    </source>
</reference>
<organism evidence="3 4">
    <name type="scientific">Micractinium conductrix</name>
    <dbReference type="NCBI Taxonomy" id="554055"/>
    <lineage>
        <taxon>Eukaryota</taxon>
        <taxon>Viridiplantae</taxon>
        <taxon>Chlorophyta</taxon>
        <taxon>core chlorophytes</taxon>
        <taxon>Trebouxiophyceae</taxon>
        <taxon>Chlorellales</taxon>
        <taxon>Chlorellaceae</taxon>
        <taxon>Chlorella clade</taxon>
        <taxon>Micractinium</taxon>
    </lineage>
</organism>
<feature type="compositionally biased region" description="Low complexity" evidence="1">
    <location>
        <begin position="127"/>
        <end position="148"/>
    </location>
</feature>
<feature type="compositionally biased region" description="Low complexity" evidence="1">
    <location>
        <begin position="223"/>
        <end position="240"/>
    </location>
</feature>
<dbReference type="EMBL" id="LHPF02000020">
    <property type="protein sequence ID" value="PSC70437.1"/>
    <property type="molecule type" value="Genomic_DNA"/>
</dbReference>
<feature type="compositionally biased region" description="Low complexity" evidence="1">
    <location>
        <begin position="374"/>
        <end position="389"/>
    </location>
</feature>
<name>A0A2P6V8N1_9CHLO</name>
<feature type="domain" description="OCEL" evidence="2">
    <location>
        <begin position="493"/>
        <end position="599"/>
    </location>
</feature>
<feature type="compositionally biased region" description="Basic and acidic residues" evidence="1">
    <location>
        <begin position="479"/>
        <end position="497"/>
    </location>
</feature>
<comment type="caution">
    <text evidence="3">The sequence shown here is derived from an EMBL/GenBank/DDBJ whole genome shotgun (WGS) entry which is preliminary data.</text>
</comment>
<dbReference type="AlphaFoldDB" id="A0A2P6V8N1"/>
<protein>
    <submittedName>
        <fullName evidence="3">Dentin sialophospho</fullName>
    </submittedName>
</protein>
<feature type="compositionally biased region" description="Pro residues" evidence="1">
    <location>
        <begin position="184"/>
        <end position="198"/>
    </location>
</feature>
<accession>A0A2P6V8N1</accession>
<feature type="compositionally biased region" description="Low complexity" evidence="1">
    <location>
        <begin position="456"/>
        <end position="478"/>
    </location>
</feature>
<dbReference type="PANTHER" id="PTHR38372:SF2">
    <property type="entry name" value="DENTIN SIALOPHOSPHOPROTEIN-LIKE PROTEIN"/>
    <property type="match status" value="1"/>
</dbReference>
<feature type="compositionally biased region" description="Gly residues" evidence="1">
    <location>
        <begin position="355"/>
        <end position="367"/>
    </location>
</feature>
<dbReference type="Proteomes" id="UP000239649">
    <property type="component" value="Unassembled WGS sequence"/>
</dbReference>
<dbReference type="PANTHER" id="PTHR38372">
    <property type="entry name" value="DENTIN SIALOPHOSPHOPROTEIN-LIKE PROTEIN"/>
    <property type="match status" value="1"/>
</dbReference>
<keyword evidence="4" id="KW-1185">Reference proteome</keyword>
<sequence>MAKRFVEFDAHPPGAAYAVQLRLTPALLESLLRAQEGGQGSSIKFGGGPQGNAICAGDAGFQFSVAAEPSCDLLHLPAGGGRAALLAAVRQKLMVARKMEDERTRVRARGEEAERRTHERKAQLLNGKPVGAKPAGAGATTVQRAQRTTPPPGAARTSAPPPRPRGPTPPPQQVTASMLAAPSGRPPTHPTAPQPPPIAAAAAAQPPPAAKPMHKSASTGKIGLSSKGGASASAGAGSLQPTASPLVLRAVRAALPLRLILIAILAERPMAFNVVKTVLGDAAARVKAFKQPKKEELERTIKAVAEFRAPGMYYVYHMVLQELEAVPEAAPATAGGRGRSRTPPEQQQGASLSGQSGGDAGAPGSGGTAKRKAAAAGAAAAAAGGQKARAGGKRGRLDWTDDDSDDGRAPAAQRPRQGPPTGLHRSVSEPAAALPHGSAASPPSVCVGPAGGSSSSGGLAAAAAAAGGPAVRRTSSSRGSDRADDSWIEEHADRRPEPAAPIASPEEYREREAAFTAKYELYFQLHQLIEAHKKDFEALGAAMAGAASEAERERHSAELERLHRKRGERAKRWDAAYGVLHQELSASKARMREFVQRLQSQRAAVASAPPAVPPQVCVQ</sequence>